<evidence type="ECO:0000259" key="2">
    <source>
        <dbReference type="SMART" id="SM01204"/>
    </source>
</evidence>
<dbReference type="PANTHER" id="PTHR14939:SF5">
    <property type="entry name" value="F-BOX ONLY PROTEIN 22"/>
    <property type="match status" value="1"/>
</dbReference>
<dbReference type="InterPro" id="IPR013702">
    <property type="entry name" value="FIST_domain_N"/>
</dbReference>
<comment type="caution">
    <text evidence="3">The sequence shown here is derived from an EMBL/GenBank/DDBJ whole genome shotgun (WGS) entry which is preliminary data.</text>
</comment>
<dbReference type="RefSeq" id="WP_126462067.1">
    <property type="nucleotide sequence ID" value="NZ_AP018721.1"/>
</dbReference>
<evidence type="ECO:0000259" key="1">
    <source>
        <dbReference type="SMART" id="SM00897"/>
    </source>
</evidence>
<accession>A0A4R3JZH5</accession>
<dbReference type="Proteomes" id="UP000295135">
    <property type="component" value="Unassembled WGS sequence"/>
</dbReference>
<proteinExistence type="predicted"/>
<dbReference type="EMBL" id="SLZY01000003">
    <property type="protein sequence ID" value="TCS72979.1"/>
    <property type="molecule type" value="Genomic_DNA"/>
</dbReference>
<dbReference type="SMART" id="SM01204">
    <property type="entry name" value="FIST_C"/>
    <property type="match status" value="1"/>
</dbReference>
<name>A0A4R3JZH5_9PROT</name>
<dbReference type="InterPro" id="IPR019494">
    <property type="entry name" value="FIST_C"/>
</dbReference>
<keyword evidence="4" id="KW-1185">Reference proteome</keyword>
<reference evidence="3 4" key="1">
    <citation type="submission" date="2019-03" db="EMBL/GenBank/DDBJ databases">
        <title>Genomic Encyclopedia of Type Strains, Phase IV (KMG-IV): sequencing the most valuable type-strain genomes for metagenomic binning, comparative biology and taxonomic classification.</title>
        <authorList>
            <person name="Goeker M."/>
        </authorList>
    </citation>
    <scope>NUCLEOTIDE SEQUENCE [LARGE SCALE GENOMIC DNA]</scope>
    <source>
        <strain evidence="3 4">DSM 103923</strain>
    </source>
</reference>
<organism evidence="3 4">
    <name type="scientific">Sulfuritortus calidifontis</name>
    <dbReference type="NCBI Taxonomy" id="1914471"/>
    <lineage>
        <taxon>Bacteria</taxon>
        <taxon>Pseudomonadati</taxon>
        <taxon>Pseudomonadota</taxon>
        <taxon>Betaproteobacteria</taxon>
        <taxon>Nitrosomonadales</taxon>
        <taxon>Thiobacillaceae</taxon>
        <taxon>Sulfuritortus</taxon>
    </lineage>
</organism>
<evidence type="ECO:0000313" key="4">
    <source>
        <dbReference type="Proteomes" id="UP000295135"/>
    </source>
</evidence>
<sequence>MSIATALVRGRLARTELVHEAVETALDRAGLRYANAVLLFLSDHYAQEPNPALHEAARVAGCLQIDGCSAAGLFTENARAMSEPAVAAMVFGGDIQLKHAMPGDEPVLSFAAPGGLDLTWLERDEVRFGAVASDSDGQGPFRVWSSGRVQPGGHCGLAFGGVRLRLGLSQGARPLSEPQEITRVIGNDIMAVAGRMALASLAQALPQLGQSIEGMPLHLFMAGVTHGEPEGALAEGRYQLLPILSANPDNGVVTVPAQLAEGDQLFWAVRQPDAAEQDLRLMLDRLGSDTLEAPAFGLFFPCLGRGPAFYGGEDRDLALIAERYPELPLIGFYGNGEIARLNGMNRLLQYSAVLGLGYL</sequence>
<dbReference type="AlphaFoldDB" id="A0A4R3JZH5"/>
<feature type="domain" description="FIST C-domain" evidence="2">
    <location>
        <begin position="197"/>
        <end position="341"/>
    </location>
</feature>
<evidence type="ECO:0000313" key="3">
    <source>
        <dbReference type="EMBL" id="TCS72979.1"/>
    </source>
</evidence>
<dbReference type="Pfam" id="PF08495">
    <property type="entry name" value="FIST"/>
    <property type="match status" value="1"/>
</dbReference>
<protein>
    <submittedName>
        <fullName evidence="3">FIST-like protein</fullName>
    </submittedName>
</protein>
<dbReference type="SMART" id="SM00897">
    <property type="entry name" value="FIST"/>
    <property type="match status" value="1"/>
</dbReference>
<dbReference type="OrthoDB" id="9770435at2"/>
<dbReference type="PANTHER" id="PTHR14939">
    <property type="entry name" value="F-BOX ONLY PROTEIN 22"/>
    <property type="match status" value="1"/>
</dbReference>
<dbReference type="Pfam" id="PF10442">
    <property type="entry name" value="FIST_C"/>
    <property type="match status" value="1"/>
</dbReference>
<feature type="domain" description="FIST" evidence="1">
    <location>
        <begin position="34"/>
        <end position="196"/>
    </location>
</feature>
<gene>
    <name evidence="3" type="ORF">EDC61_103101</name>
</gene>